<sequence>MMKTTPELAILHKTSLPHQRCAGLRPSIVQIVSLVFKKMLTTMFLLVCIPKIFTLFCLPISQETIGLRYFVNITFSLIDRKTFSRFLTKFEMTSHNDFELCVPFYSFLLLLAGVVPEGIPKGTRTPVGDTLPPIGENFVRGIQL</sequence>
<dbReference type="Proteomes" id="UP000499080">
    <property type="component" value="Unassembled WGS sequence"/>
</dbReference>
<reference evidence="1 2" key="1">
    <citation type="journal article" date="2019" name="Sci. Rep.">
        <title>Orb-weaving spider Araneus ventricosus genome elucidates the spidroin gene catalogue.</title>
        <authorList>
            <person name="Kono N."/>
            <person name="Nakamura H."/>
            <person name="Ohtoshi R."/>
            <person name="Moran D.A.P."/>
            <person name="Shinohara A."/>
            <person name="Yoshida Y."/>
            <person name="Fujiwara M."/>
            <person name="Mori M."/>
            <person name="Tomita M."/>
            <person name="Arakawa K."/>
        </authorList>
    </citation>
    <scope>NUCLEOTIDE SEQUENCE [LARGE SCALE GENOMIC DNA]</scope>
</reference>
<dbReference type="EMBL" id="BGPR01009882">
    <property type="protein sequence ID" value="GBN42877.1"/>
    <property type="molecule type" value="Genomic_DNA"/>
</dbReference>
<accession>A0A4Y2NY19</accession>
<proteinExistence type="predicted"/>
<protein>
    <submittedName>
        <fullName evidence="1">Uncharacterized protein</fullName>
    </submittedName>
</protein>
<evidence type="ECO:0000313" key="2">
    <source>
        <dbReference type="Proteomes" id="UP000499080"/>
    </source>
</evidence>
<comment type="caution">
    <text evidence="1">The sequence shown here is derived from an EMBL/GenBank/DDBJ whole genome shotgun (WGS) entry which is preliminary data.</text>
</comment>
<organism evidence="1 2">
    <name type="scientific">Araneus ventricosus</name>
    <name type="common">Orbweaver spider</name>
    <name type="synonym">Epeira ventricosa</name>
    <dbReference type="NCBI Taxonomy" id="182803"/>
    <lineage>
        <taxon>Eukaryota</taxon>
        <taxon>Metazoa</taxon>
        <taxon>Ecdysozoa</taxon>
        <taxon>Arthropoda</taxon>
        <taxon>Chelicerata</taxon>
        <taxon>Arachnida</taxon>
        <taxon>Araneae</taxon>
        <taxon>Araneomorphae</taxon>
        <taxon>Entelegynae</taxon>
        <taxon>Araneoidea</taxon>
        <taxon>Araneidae</taxon>
        <taxon>Araneus</taxon>
    </lineage>
</organism>
<gene>
    <name evidence="1" type="ORF">AVEN_214658_1</name>
</gene>
<evidence type="ECO:0000313" key="1">
    <source>
        <dbReference type="EMBL" id="GBN42877.1"/>
    </source>
</evidence>
<name>A0A4Y2NY19_ARAVE</name>
<dbReference type="AlphaFoldDB" id="A0A4Y2NY19"/>
<keyword evidence="2" id="KW-1185">Reference proteome</keyword>